<feature type="domain" description="Rod shape-determining protein MreC beta-barrel core" evidence="7">
    <location>
        <begin position="117"/>
        <end position="266"/>
    </location>
</feature>
<dbReference type="GO" id="GO:0008360">
    <property type="term" value="P:regulation of cell shape"/>
    <property type="evidence" value="ECO:0007669"/>
    <property type="project" value="UniProtKB-KW"/>
</dbReference>
<organism evidence="8 9">
    <name type="scientific">Candidatus Ordinivivax streblomastigis</name>
    <dbReference type="NCBI Taxonomy" id="2540710"/>
    <lineage>
        <taxon>Bacteria</taxon>
        <taxon>Pseudomonadati</taxon>
        <taxon>Bacteroidota</taxon>
        <taxon>Bacteroidia</taxon>
        <taxon>Bacteroidales</taxon>
        <taxon>Candidatus Ordinivivax</taxon>
    </lineage>
</organism>
<dbReference type="Pfam" id="PF04085">
    <property type="entry name" value="MreC"/>
    <property type="match status" value="1"/>
</dbReference>
<dbReference type="Proteomes" id="UP000324575">
    <property type="component" value="Unassembled WGS sequence"/>
</dbReference>
<dbReference type="GO" id="GO:0005886">
    <property type="term" value="C:plasma membrane"/>
    <property type="evidence" value="ECO:0007669"/>
    <property type="project" value="TreeGrafter"/>
</dbReference>
<keyword evidence="6" id="KW-0472">Membrane</keyword>
<dbReference type="NCBIfam" id="NF010532">
    <property type="entry name" value="PRK13922.9-3"/>
    <property type="match status" value="1"/>
</dbReference>
<comment type="function">
    <text evidence="5">Involved in formation and maintenance of cell shape.</text>
</comment>
<comment type="similarity">
    <text evidence="1 5">Belongs to the MreC family.</text>
</comment>
<dbReference type="NCBIfam" id="TIGR00219">
    <property type="entry name" value="mreC"/>
    <property type="match status" value="1"/>
</dbReference>
<dbReference type="PANTHER" id="PTHR34138:SF1">
    <property type="entry name" value="CELL SHAPE-DETERMINING PROTEIN MREC"/>
    <property type="match status" value="1"/>
</dbReference>
<evidence type="ECO:0000256" key="3">
    <source>
        <dbReference type="ARBA" id="ARBA00022960"/>
    </source>
</evidence>
<keyword evidence="6" id="KW-0812">Transmembrane</keyword>
<dbReference type="InterPro" id="IPR042177">
    <property type="entry name" value="Cell/Rod_1"/>
</dbReference>
<proteinExistence type="inferred from homology"/>
<evidence type="ECO:0000259" key="7">
    <source>
        <dbReference type="Pfam" id="PF04085"/>
    </source>
</evidence>
<keyword evidence="6" id="KW-1133">Transmembrane helix</keyword>
<dbReference type="InterPro" id="IPR055342">
    <property type="entry name" value="MreC_beta-barrel_core"/>
</dbReference>
<dbReference type="PIRSF" id="PIRSF038471">
    <property type="entry name" value="MreC"/>
    <property type="match status" value="1"/>
</dbReference>
<sequence>MRNLVNFIVKNIHWLFFFILLSISVLLINQNNQFQRSKYLSAARELTGNIHSVTNELHSYLNLKTENEALTAKISKLETEVFFYQRLLDTMKDSTQTTSLVLEANSELIYRFLPAKIVNNSVSNIENYMTLNKGSDDGIQADMGVLTGRGAVAGVVVLTSPHFSEVISVLNPKFKLSCKIKKNNYIGPLVWDGKDSRYTYLTELPRHVDFAIGDTIVTSGYSAIFPAGIPVGSIVSAKKQRDDNYTSIKVKLYADLNKLNDVVIVQNSYQQEQQDLQNNTIRP</sequence>
<dbReference type="PANTHER" id="PTHR34138">
    <property type="entry name" value="CELL SHAPE-DETERMINING PROTEIN MREC"/>
    <property type="match status" value="1"/>
</dbReference>
<evidence type="ECO:0000256" key="5">
    <source>
        <dbReference type="PIRNR" id="PIRNR038471"/>
    </source>
</evidence>
<dbReference type="InterPro" id="IPR007221">
    <property type="entry name" value="MreC"/>
</dbReference>
<comment type="caution">
    <text evidence="8">The sequence shown here is derived from an EMBL/GenBank/DDBJ whole genome shotgun (WGS) entry which is preliminary data.</text>
</comment>
<evidence type="ECO:0000256" key="2">
    <source>
        <dbReference type="ARBA" id="ARBA00013855"/>
    </source>
</evidence>
<evidence type="ECO:0000313" key="8">
    <source>
        <dbReference type="EMBL" id="KAA6302606.1"/>
    </source>
</evidence>
<accession>A0A5M8P2P9</accession>
<dbReference type="EMBL" id="SNRX01000006">
    <property type="protein sequence ID" value="KAA6302606.1"/>
    <property type="molecule type" value="Genomic_DNA"/>
</dbReference>
<evidence type="ECO:0000256" key="4">
    <source>
        <dbReference type="ARBA" id="ARBA00032089"/>
    </source>
</evidence>
<protein>
    <recommendedName>
        <fullName evidence="2 5">Cell shape-determining protein MreC</fullName>
    </recommendedName>
    <alternativeName>
        <fullName evidence="4 5">Cell shape protein MreC</fullName>
    </alternativeName>
</protein>
<dbReference type="InterPro" id="IPR042175">
    <property type="entry name" value="Cell/Rod_MreC_2"/>
</dbReference>
<dbReference type="AlphaFoldDB" id="A0A5M8P2P9"/>
<evidence type="ECO:0000256" key="1">
    <source>
        <dbReference type="ARBA" id="ARBA00009369"/>
    </source>
</evidence>
<evidence type="ECO:0000313" key="9">
    <source>
        <dbReference type="Proteomes" id="UP000324575"/>
    </source>
</evidence>
<feature type="transmembrane region" description="Helical" evidence="6">
    <location>
        <begin position="12"/>
        <end position="29"/>
    </location>
</feature>
<reference evidence="8 9" key="1">
    <citation type="submission" date="2019-03" db="EMBL/GenBank/DDBJ databases">
        <title>Single cell metagenomics reveals metabolic interactions within the superorganism composed of flagellate Streblomastix strix and complex community of Bacteroidetes bacteria on its surface.</title>
        <authorList>
            <person name="Treitli S.C."/>
            <person name="Kolisko M."/>
            <person name="Husnik F."/>
            <person name="Keeling P."/>
            <person name="Hampl V."/>
        </authorList>
    </citation>
    <scope>NUCLEOTIDE SEQUENCE [LARGE SCALE GENOMIC DNA]</scope>
    <source>
        <strain evidence="8">St1</strain>
    </source>
</reference>
<keyword evidence="3 5" id="KW-0133">Cell shape</keyword>
<name>A0A5M8P2P9_9BACT</name>
<dbReference type="Gene3D" id="2.40.10.340">
    <property type="entry name" value="Rod shape-determining protein MreC, domain 1"/>
    <property type="match status" value="1"/>
</dbReference>
<evidence type="ECO:0000256" key="6">
    <source>
        <dbReference type="SAM" id="Phobius"/>
    </source>
</evidence>
<dbReference type="Gene3D" id="2.40.10.350">
    <property type="entry name" value="Rod shape-determining protein MreC, domain 2"/>
    <property type="match status" value="1"/>
</dbReference>
<gene>
    <name evidence="8" type="ORF">EZS26_001113</name>
</gene>